<keyword evidence="4" id="KW-1185">Reference proteome</keyword>
<dbReference type="Proteomes" id="UP000295499">
    <property type="component" value="Unassembled WGS sequence"/>
</dbReference>
<evidence type="ECO:0000259" key="2">
    <source>
        <dbReference type="Pfam" id="PF13360"/>
    </source>
</evidence>
<feature type="chain" id="PRO_5020869264" evidence="1">
    <location>
        <begin position="22"/>
        <end position="594"/>
    </location>
</feature>
<keyword evidence="1" id="KW-0732">Signal</keyword>
<dbReference type="Gene3D" id="2.140.10.10">
    <property type="entry name" value="Quinoprotein alcohol dehydrogenase-like superfamily"/>
    <property type="match status" value="1"/>
</dbReference>
<protein>
    <submittedName>
        <fullName evidence="3">Outer membrane protein assembly factor BamB</fullName>
    </submittedName>
</protein>
<dbReference type="InterPro" id="IPR018391">
    <property type="entry name" value="PQQ_b-propeller_rpt"/>
</dbReference>
<evidence type="ECO:0000313" key="3">
    <source>
        <dbReference type="EMBL" id="TDO21305.1"/>
    </source>
</evidence>
<dbReference type="OrthoDB" id="725093at2"/>
<dbReference type="InterPro" id="IPR011047">
    <property type="entry name" value="Quinoprotein_ADH-like_sf"/>
</dbReference>
<gene>
    <name evidence="3" type="ORF">CLV32_2409</name>
</gene>
<feature type="domain" description="Pyrrolo-quinoline quinone repeat" evidence="2">
    <location>
        <begin position="228"/>
        <end position="302"/>
    </location>
</feature>
<evidence type="ECO:0000313" key="4">
    <source>
        <dbReference type="Proteomes" id="UP000295499"/>
    </source>
</evidence>
<proteinExistence type="predicted"/>
<dbReference type="Gene3D" id="2.130.10.10">
    <property type="entry name" value="YVTN repeat-like/Quinoprotein amine dehydrogenase"/>
    <property type="match status" value="2"/>
</dbReference>
<feature type="domain" description="Pyrrolo-quinoline quinone repeat" evidence="2">
    <location>
        <begin position="345"/>
        <end position="509"/>
    </location>
</feature>
<dbReference type="InterPro" id="IPR015943">
    <property type="entry name" value="WD40/YVTN_repeat-like_dom_sf"/>
</dbReference>
<dbReference type="SUPFAM" id="SSF50998">
    <property type="entry name" value="Quinoprotein alcohol dehydrogenase-like"/>
    <property type="match status" value="2"/>
</dbReference>
<dbReference type="PANTHER" id="PTHR34512">
    <property type="entry name" value="CELL SURFACE PROTEIN"/>
    <property type="match status" value="1"/>
</dbReference>
<dbReference type="InterPro" id="IPR002372">
    <property type="entry name" value="PQQ_rpt_dom"/>
</dbReference>
<evidence type="ECO:0000256" key="1">
    <source>
        <dbReference type="SAM" id="SignalP"/>
    </source>
</evidence>
<feature type="signal peptide" evidence="1">
    <location>
        <begin position="1"/>
        <end position="21"/>
    </location>
</feature>
<dbReference type="PANTHER" id="PTHR34512:SF30">
    <property type="entry name" value="OUTER MEMBRANE PROTEIN ASSEMBLY FACTOR BAMB"/>
    <property type="match status" value="1"/>
</dbReference>
<reference evidence="3 4" key="1">
    <citation type="submission" date="2019-03" db="EMBL/GenBank/DDBJ databases">
        <title>Genomic Encyclopedia of Archaeal and Bacterial Type Strains, Phase II (KMG-II): from individual species to whole genera.</title>
        <authorList>
            <person name="Goeker M."/>
        </authorList>
    </citation>
    <scope>NUCLEOTIDE SEQUENCE [LARGE SCALE GENOMIC DNA]</scope>
    <source>
        <strain evidence="3 4">DSM 19034</strain>
    </source>
</reference>
<dbReference type="RefSeq" id="WP_133555705.1">
    <property type="nucleotide sequence ID" value="NZ_SNWM01000003.1"/>
</dbReference>
<dbReference type="EMBL" id="SNWM01000003">
    <property type="protein sequence ID" value="TDO21305.1"/>
    <property type="molecule type" value="Genomic_DNA"/>
</dbReference>
<dbReference type="Pfam" id="PF13360">
    <property type="entry name" value="PQQ_2"/>
    <property type="match status" value="3"/>
</dbReference>
<comment type="caution">
    <text evidence="3">The sequence shown here is derived from an EMBL/GenBank/DDBJ whole genome shotgun (WGS) entry which is preliminary data.</text>
</comment>
<accession>A0A4R6IHU7</accession>
<name>A0A4R6IHU7_9SPHI</name>
<organism evidence="3 4">
    <name type="scientific">Pedobacter duraquae</name>
    <dbReference type="NCBI Taxonomy" id="425511"/>
    <lineage>
        <taxon>Bacteria</taxon>
        <taxon>Pseudomonadati</taxon>
        <taxon>Bacteroidota</taxon>
        <taxon>Sphingobacteriia</taxon>
        <taxon>Sphingobacteriales</taxon>
        <taxon>Sphingobacteriaceae</taxon>
        <taxon>Pedobacter</taxon>
    </lineage>
</organism>
<dbReference type="AlphaFoldDB" id="A0A4R6IHU7"/>
<sequence length="594" mass="65938">MKRNTLLLLTVLTCCNLVVNAQFGMLKSLTGGGKAGKKSGNFKSVWESEFDNKASRLALSNADGSIIIGTDDNSATVLNTEGKQVWSGDYKKLTTNKTNNSEFQYVIRGDKSGYLFLFDARSMGTDRVAVLDLTSGKELWNSEAYQDLLDKKEQEADIETVKYINELDAFLIAQRGGISMVEAQTGKQLWTTKTFKGSVGKYIYDKKTNQIVMLNYKPTFWSGLFSAFKNQIVKINALNGQIIWDTEFRGTIDKKLITREPLLDLTVKGDKLFLWLDGLQAFDLNTGKKLWEVAYENDTEQAKKSILGIGGRGSKGVYGALAEPLFTNDAVYLAMFANSSKSKYIEKHDLNTGKLIWTSEKITGAYCLPHMYLTGDKIMVQVGGKVEVQEISTRRGANGMITTYKIFNDYVNQKNGLLALNESSGQTAWRSDKFDKRITDMVIHENKTVFAGDGDEFFAYDIASGQQKFAVKHNDAKVGKATDVIDFGDDVVVISEKGLASYKKADGTRNYATAKLSEIDYYYLVGDNYFLRSQNGSKNTIYGINMTNGEVKGSVTSKGKGGSPRYGDGIDITDDGEYIFAFNGKKVEKIKVNN</sequence>
<dbReference type="SMART" id="SM00564">
    <property type="entry name" value="PQQ"/>
    <property type="match status" value="6"/>
</dbReference>
<feature type="domain" description="Pyrrolo-quinoline quinone repeat" evidence="2">
    <location>
        <begin position="44"/>
        <end position="205"/>
    </location>
</feature>